<dbReference type="GeneID" id="79808707"/>
<dbReference type="RefSeq" id="WP_131510541.1">
    <property type="nucleotide sequence ID" value="NZ_CP118745.1"/>
</dbReference>
<protein>
    <submittedName>
        <fullName evidence="2">Type II toxin-antitoxin system death-on-curing family toxin</fullName>
    </submittedName>
</protein>
<evidence type="ECO:0000313" key="3">
    <source>
        <dbReference type="Proteomes" id="UP000292648"/>
    </source>
</evidence>
<dbReference type="PANTHER" id="PTHR39426">
    <property type="entry name" value="HOMOLOGY TO DEATH-ON-CURING PROTEIN OF PHAGE P1"/>
    <property type="match status" value="1"/>
</dbReference>
<name>A0A4Q9XYE4_9LACO</name>
<dbReference type="InterPro" id="IPR053737">
    <property type="entry name" value="Type_II_TA_Toxin"/>
</dbReference>
<gene>
    <name evidence="2" type="ORF">EUZ87_14445</name>
</gene>
<sequence length="135" mass="15195">MRYLTQKDLIDINQYIIDQAGTEYGGISYPQGLDIVISQPKQAFFGREVYPNVWIKAAFIIQKITKKHIFADGNKRTALICGLTFLGLNGVTLVFDDNAGEEFILDITKAPDSEKVMVATAEWLKAHYERNDAAH</sequence>
<dbReference type="Gene3D" id="1.20.120.1870">
    <property type="entry name" value="Fic/DOC protein, Fido domain"/>
    <property type="match status" value="1"/>
</dbReference>
<dbReference type="PANTHER" id="PTHR39426:SF1">
    <property type="entry name" value="HOMOLOGY TO DEATH-ON-CURING PROTEIN OF PHAGE P1"/>
    <property type="match status" value="1"/>
</dbReference>
<organism evidence="2 3">
    <name type="scientific">Lactiplantibacillus paraplantarum</name>
    <dbReference type="NCBI Taxonomy" id="60520"/>
    <lineage>
        <taxon>Bacteria</taxon>
        <taxon>Bacillati</taxon>
        <taxon>Bacillota</taxon>
        <taxon>Bacilli</taxon>
        <taxon>Lactobacillales</taxon>
        <taxon>Lactobacillaceae</taxon>
        <taxon>Lactiplantibacillus</taxon>
    </lineage>
</organism>
<reference evidence="2 3" key="1">
    <citation type="submission" date="2019-01" db="EMBL/GenBank/DDBJ databases">
        <title>Draft genome sequence of Lactobacillus paraplantarum OSY-TC318, a Producer of the novel lantibiotic Paraplantaracin TC318.</title>
        <authorList>
            <person name="Hussein W.E."/>
            <person name="Huang E."/>
            <person name="Yousef A.E."/>
        </authorList>
    </citation>
    <scope>NUCLEOTIDE SEQUENCE [LARGE SCALE GENOMIC DNA]</scope>
    <source>
        <strain evidence="2 3">OSY-TC318</strain>
    </source>
</reference>
<comment type="caution">
    <text evidence="2">The sequence shown here is derived from an EMBL/GenBank/DDBJ whole genome shotgun (WGS) entry which is preliminary data.</text>
</comment>
<dbReference type="InterPro" id="IPR006440">
    <property type="entry name" value="Doc"/>
</dbReference>
<dbReference type="GO" id="GO:0016301">
    <property type="term" value="F:kinase activity"/>
    <property type="evidence" value="ECO:0007669"/>
    <property type="project" value="InterPro"/>
</dbReference>
<accession>A0A4Q9XYE4</accession>
<feature type="domain" description="Fido" evidence="1">
    <location>
        <begin position="4"/>
        <end position="126"/>
    </location>
</feature>
<evidence type="ECO:0000313" key="2">
    <source>
        <dbReference type="EMBL" id="TBX37977.1"/>
    </source>
</evidence>
<evidence type="ECO:0000259" key="1">
    <source>
        <dbReference type="PROSITE" id="PS51459"/>
    </source>
</evidence>
<dbReference type="PROSITE" id="PS51459">
    <property type="entry name" value="FIDO"/>
    <property type="match status" value="1"/>
</dbReference>
<dbReference type="NCBIfam" id="TIGR01550">
    <property type="entry name" value="DOC_P1"/>
    <property type="match status" value="1"/>
</dbReference>
<dbReference type="Pfam" id="PF02661">
    <property type="entry name" value="Fic"/>
    <property type="match status" value="1"/>
</dbReference>
<dbReference type="AlphaFoldDB" id="A0A4Q9XYE4"/>
<dbReference type="InterPro" id="IPR003812">
    <property type="entry name" value="Fido"/>
</dbReference>
<dbReference type="EMBL" id="SEHH01000127">
    <property type="protein sequence ID" value="TBX37977.1"/>
    <property type="molecule type" value="Genomic_DNA"/>
</dbReference>
<proteinExistence type="predicted"/>
<dbReference type="Proteomes" id="UP000292648">
    <property type="component" value="Unassembled WGS sequence"/>
</dbReference>